<dbReference type="RefSeq" id="XP_014482127.1">
    <property type="nucleotide sequence ID" value="XM_014626641.1"/>
</dbReference>
<keyword evidence="5" id="KW-1185">Reference proteome</keyword>
<evidence type="ECO:0000256" key="3">
    <source>
        <dbReference type="SAM" id="MobiDB-lite"/>
    </source>
</evidence>
<dbReference type="Proteomes" id="UP000515204">
    <property type="component" value="Unplaced"/>
</dbReference>
<dbReference type="KEGG" id="dqu:106748269"/>
<sequence>MNQIVIDSSDEDDTYTSSVARLRALKRKRFEDEQLVKSTSIVVTNGKDDNITSTSCEVVPHVIPDDSIIEKKTAMTRSRTRKKGKSRDNGRYTKYPATTTRSTRRRPFINNLDCNVEFVSLEVNPNSVSKCNKNDTVTFSSNNTIALSSDDDANGEDDNYEITVKVLWRSIRLDRLSMRRHDSFLKIFQHYADLEKVSVNEVLIMRNDKIISFDDTPALLKLSVVDILDGGIVNPGMRPNTDKDANENDAYNIKVQTANKKQSLTFPLKKNEQFQALFSYCASHFGEKEGRLKFYFDGEQINPTDTPESLDIEGEACIDLQISSG</sequence>
<dbReference type="OrthoDB" id="442921at2759"/>
<protein>
    <submittedName>
        <fullName evidence="6 7">Uncharacterized protein CG4449</fullName>
    </submittedName>
</protein>
<gene>
    <name evidence="6 7" type="primary">LOC106748269</name>
</gene>
<dbReference type="InterPro" id="IPR022617">
    <property type="entry name" value="Rad60/SUMO-like_dom"/>
</dbReference>
<keyword evidence="2" id="KW-0539">Nucleus</keyword>
<evidence type="ECO:0000313" key="7">
    <source>
        <dbReference type="RefSeq" id="XP_014482136.1"/>
    </source>
</evidence>
<evidence type="ECO:0000256" key="1">
    <source>
        <dbReference type="ARBA" id="ARBA00004123"/>
    </source>
</evidence>
<dbReference type="GO" id="GO:0005634">
    <property type="term" value="C:nucleus"/>
    <property type="evidence" value="ECO:0007669"/>
    <property type="project" value="UniProtKB-SubCell"/>
</dbReference>
<evidence type="ECO:0000256" key="2">
    <source>
        <dbReference type="ARBA" id="ARBA00023242"/>
    </source>
</evidence>
<dbReference type="CTD" id="42748"/>
<comment type="subcellular location">
    <subcellularLocation>
        <location evidence="1">Nucleus</location>
    </subcellularLocation>
</comment>
<dbReference type="SUPFAM" id="SSF54236">
    <property type="entry name" value="Ubiquitin-like"/>
    <property type="match status" value="2"/>
</dbReference>
<reference evidence="6 7" key="1">
    <citation type="submission" date="2025-04" db="UniProtKB">
        <authorList>
            <consortium name="RefSeq"/>
        </authorList>
    </citation>
    <scope>IDENTIFICATION</scope>
</reference>
<dbReference type="AlphaFoldDB" id="A0A6P3XVL7"/>
<dbReference type="PANTHER" id="PTHR47187">
    <property type="entry name" value="NFATC2-INTERACTING PROTEIN"/>
    <property type="match status" value="1"/>
</dbReference>
<evidence type="ECO:0000259" key="4">
    <source>
        <dbReference type="Pfam" id="PF11976"/>
    </source>
</evidence>
<accession>A0A6P3XVL7</accession>
<evidence type="ECO:0000313" key="5">
    <source>
        <dbReference type="Proteomes" id="UP000515204"/>
    </source>
</evidence>
<name>A0A6P3XVL7_DINQU</name>
<organism evidence="5 6">
    <name type="scientific">Dinoponera quadriceps</name>
    <name type="common">South American ant</name>
    <dbReference type="NCBI Taxonomy" id="609295"/>
    <lineage>
        <taxon>Eukaryota</taxon>
        <taxon>Metazoa</taxon>
        <taxon>Ecdysozoa</taxon>
        <taxon>Arthropoda</taxon>
        <taxon>Hexapoda</taxon>
        <taxon>Insecta</taxon>
        <taxon>Pterygota</taxon>
        <taxon>Neoptera</taxon>
        <taxon>Endopterygota</taxon>
        <taxon>Hymenoptera</taxon>
        <taxon>Apocrita</taxon>
        <taxon>Aculeata</taxon>
        <taxon>Formicoidea</taxon>
        <taxon>Formicidae</taxon>
        <taxon>Ponerinae</taxon>
        <taxon>Ponerini</taxon>
        <taxon>Dinoponera</taxon>
    </lineage>
</organism>
<dbReference type="InterPro" id="IPR052324">
    <property type="entry name" value="NFATC2-Int_DNA_Repair"/>
</dbReference>
<dbReference type="PANTHER" id="PTHR47187:SF1">
    <property type="entry name" value="NFATC2-INTERACTING PROTEIN"/>
    <property type="match status" value="1"/>
</dbReference>
<feature type="region of interest" description="Disordered" evidence="3">
    <location>
        <begin position="72"/>
        <end position="95"/>
    </location>
</feature>
<dbReference type="CDD" id="cd01763">
    <property type="entry name" value="Ubl_SUMO_like"/>
    <property type="match status" value="1"/>
</dbReference>
<dbReference type="InterPro" id="IPR029071">
    <property type="entry name" value="Ubiquitin-like_domsf"/>
</dbReference>
<dbReference type="RefSeq" id="XP_014482136.1">
    <property type="nucleotide sequence ID" value="XM_014626650.1"/>
</dbReference>
<dbReference type="Gene3D" id="3.10.20.90">
    <property type="entry name" value="Phosphatidylinositol 3-kinase Catalytic Subunit, Chain A, domain 1"/>
    <property type="match status" value="2"/>
</dbReference>
<dbReference type="GO" id="GO:0045944">
    <property type="term" value="P:positive regulation of transcription by RNA polymerase II"/>
    <property type="evidence" value="ECO:0007669"/>
    <property type="project" value="TreeGrafter"/>
</dbReference>
<evidence type="ECO:0000313" key="6">
    <source>
        <dbReference type="RefSeq" id="XP_014482127.1"/>
    </source>
</evidence>
<dbReference type="GeneID" id="106748269"/>
<proteinExistence type="predicted"/>
<dbReference type="Pfam" id="PF11976">
    <property type="entry name" value="Rad60-SLD"/>
    <property type="match status" value="1"/>
</dbReference>
<feature type="domain" description="Rad60/SUMO-like" evidence="4">
    <location>
        <begin position="252"/>
        <end position="322"/>
    </location>
</feature>